<dbReference type="InterPro" id="IPR016181">
    <property type="entry name" value="Acyl_CoA_acyltransferase"/>
</dbReference>
<dbReference type="InterPro" id="IPR051531">
    <property type="entry name" value="N-acetyltransferase"/>
</dbReference>
<feature type="domain" description="N-acetyltransferase" evidence="1">
    <location>
        <begin position="12"/>
        <end position="165"/>
    </location>
</feature>
<dbReference type="EMBL" id="JAEKJZ010000001">
    <property type="protein sequence ID" value="MBN9668711.1"/>
    <property type="molecule type" value="Genomic_DNA"/>
</dbReference>
<dbReference type="RefSeq" id="WP_207137864.1">
    <property type="nucleotide sequence ID" value="NZ_JAEKJZ010000001.1"/>
</dbReference>
<dbReference type="Proteomes" id="UP000664096">
    <property type="component" value="Unassembled WGS sequence"/>
</dbReference>
<organism evidence="2 3">
    <name type="scientific">Roseibium aggregatum</name>
    <dbReference type="NCBI Taxonomy" id="187304"/>
    <lineage>
        <taxon>Bacteria</taxon>
        <taxon>Pseudomonadati</taxon>
        <taxon>Pseudomonadota</taxon>
        <taxon>Alphaproteobacteria</taxon>
        <taxon>Hyphomicrobiales</taxon>
        <taxon>Stappiaceae</taxon>
        <taxon>Roseibium</taxon>
    </lineage>
</organism>
<reference evidence="2" key="1">
    <citation type="submission" date="2020-12" db="EMBL/GenBank/DDBJ databases">
        <title>Oil enriched cultivation method for isolating marine PHA-producing bacteria.</title>
        <authorList>
            <person name="Zheng W."/>
            <person name="Yu S."/>
            <person name="Huang Y."/>
        </authorList>
    </citation>
    <scope>NUCLEOTIDE SEQUENCE</scope>
    <source>
        <strain evidence="2">SY-2-12</strain>
    </source>
</reference>
<accession>A0A939IY88</accession>
<name>A0A939IY88_9HYPH</name>
<gene>
    <name evidence="2" type="ORF">JF539_00080</name>
</gene>
<dbReference type="InterPro" id="IPR000182">
    <property type="entry name" value="GNAT_dom"/>
</dbReference>
<dbReference type="PROSITE" id="PS51186">
    <property type="entry name" value="GNAT"/>
    <property type="match status" value="1"/>
</dbReference>
<dbReference type="GO" id="GO:0016747">
    <property type="term" value="F:acyltransferase activity, transferring groups other than amino-acyl groups"/>
    <property type="evidence" value="ECO:0007669"/>
    <property type="project" value="InterPro"/>
</dbReference>
<protein>
    <submittedName>
        <fullName evidence="2">GNAT family N-acetyltransferase</fullName>
    </submittedName>
</protein>
<sequence length="165" mass="18890">MTDIPILTTGRLILRPMRMADWPDYLAFMRTDRSVGMGGPFELKMAWALFCHDMAQWPLMGHGALMLEDRKSGDCLGQVGINHGPLFPEHELGWFVYPHAEGKGLAFEAAERLVAWARELRQLPGLVSYVDRDNLRSRNLAERLGARLDDQAERPEPEDLVYRHF</sequence>
<dbReference type="PANTHER" id="PTHR43792:SF1">
    <property type="entry name" value="N-ACETYLTRANSFERASE DOMAIN-CONTAINING PROTEIN"/>
    <property type="match status" value="1"/>
</dbReference>
<evidence type="ECO:0000313" key="3">
    <source>
        <dbReference type="Proteomes" id="UP000664096"/>
    </source>
</evidence>
<evidence type="ECO:0000313" key="2">
    <source>
        <dbReference type="EMBL" id="MBN9668711.1"/>
    </source>
</evidence>
<comment type="caution">
    <text evidence="2">The sequence shown here is derived from an EMBL/GenBank/DDBJ whole genome shotgun (WGS) entry which is preliminary data.</text>
</comment>
<proteinExistence type="predicted"/>
<dbReference type="Gene3D" id="3.40.630.30">
    <property type="match status" value="1"/>
</dbReference>
<dbReference type="PANTHER" id="PTHR43792">
    <property type="entry name" value="GNAT FAMILY, PUTATIVE (AFU_ORTHOLOGUE AFUA_3G00765)-RELATED-RELATED"/>
    <property type="match status" value="1"/>
</dbReference>
<evidence type="ECO:0000259" key="1">
    <source>
        <dbReference type="PROSITE" id="PS51186"/>
    </source>
</evidence>
<dbReference type="Pfam" id="PF13302">
    <property type="entry name" value="Acetyltransf_3"/>
    <property type="match status" value="1"/>
</dbReference>
<dbReference type="SUPFAM" id="SSF55729">
    <property type="entry name" value="Acyl-CoA N-acyltransferases (Nat)"/>
    <property type="match status" value="1"/>
</dbReference>
<dbReference type="AlphaFoldDB" id="A0A939IY88"/>